<feature type="compositionally biased region" description="Basic and acidic residues" evidence="2">
    <location>
        <begin position="19"/>
        <end position="29"/>
    </location>
</feature>
<gene>
    <name evidence="3" type="ORF">BTJ66_11875</name>
    <name evidence="4" type="ORF">MNY58_00635</name>
</gene>
<reference evidence="5" key="2">
    <citation type="submission" date="2017-10" db="EMBL/GenBank/DDBJ databases">
        <title>Staphylococcus edaphicus sp. nov., isolated in Antarctica, harbouring mecC gene and genomic islands essential in adaptation to extreme environment.</title>
        <authorList>
            <person name="Pantucek R."/>
            <person name="Sedlacek I."/>
            <person name="Indrakova A."/>
            <person name="Vrbovska V."/>
            <person name="Maslanova I."/>
            <person name="Kovarovic V."/>
            <person name="Svec P."/>
            <person name="Kralova S."/>
            <person name="Kristofova L."/>
            <person name="Keklakova J."/>
            <person name="Petras P."/>
            <person name="Doskar J."/>
        </authorList>
    </citation>
    <scope>NUCLEOTIDE SEQUENCE [LARGE SCALE GENOMIC DNA]</scope>
    <source>
        <strain evidence="5">CCM 5085</strain>
    </source>
</reference>
<dbReference type="OrthoDB" id="2414525at2"/>
<dbReference type="Gene3D" id="3.90.20.10">
    <property type="match status" value="1"/>
</dbReference>
<keyword evidence="6" id="KW-1185">Reference proteome</keyword>
<evidence type="ECO:0000313" key="3">
    <source>
        <dbReference type="EMBL" id="PHK48729.1"/>
    </source>
</evidence>
<sequence length="134" mass="15466">MANKAELRRRRAEYTSPKTSKEKELKGLESDKRRLEKAIKSAKEIKDDFDSENKRYSGIRIEKDEWSGETKNKADDKKDDLDEAISDYGDKYDEAIDQMNSDLEKLETKIEGVETDISELSSRIDSINRQLAAD</sequence>
<evidence type="ECO:0000313" key="5">
    <source>
        <dbReference type="Proteomes" id="UP000223828"/>
    </source>
</evidence>
<reference evidence="3" key="1">
    <citation type="journal article" date="2017" name="Appl. Environ. Microbiol.">
        <title>Staphylococcus edaphicus sp. nov., isolated in Antarctica, harbours mecC gene and genomic islands with suspected role in adaptation to extreme environment.</title>
        <authorList>
            <person name="Pantucek R."/>
            <person name="Sedlacek I."/>
            <person name="Indrakova A."/>
            <person name="Vrbovska V."/>
            <person name="Maslanova I."/>
            <person name="Kovarovic V."/>
            <person name="Svec P."/>
            <person name="Kralova S."/>
            <person name="Kristofova L."/>
            <person name="Keklakova J."/>
            <person name="Petras P."/>
            <person name="Doskar J."/>
        </authorList>
    </citation>
    <scope>NUCLEOTIDE SEQUENCE</scope>
    <source>
        <strain evidence="3">CCM 8730</strain>
    </source>
</reference>
<proteinExistence type="predicted"/>
<feature type="region of interest" description="Disordered" evidence="2">
    <location>
        <begin position="1"/>
        <end position="29"/>
    </location>
</feature>
<evidence type="ECO:0000313" key="4">
    <source>
        <dbReference type="EMBL" id="UQW81654.1"/>
    </source>
</evidence>
<accession>A0A2C6WK31</accession>
<name>A0A2C6WK31_9STAP</name>
<feature type="coiled-coil region" evidence="1">
    <location>
        <begin position="89"/>
        <end position="130"/>
    </location>
</feature>
<reference evidence="4" key="4">
    <citation type="submission" date="2022-03" db="EMBL/GenBank/DDBJ databases">
        <title>Complete Genome Sequence of Staphylococcus edaphicus strain CCM 8731.</title>
        <authorList>
            <person name="Rimmer C.O."/>
            <person name="Thomas J.C."/>
        </authorList>
    </citation>
    <scope>NUCLEOTIDE SEQUENCE</scope>
    <source>
        <strain evidence="4">CCM 8731</strain>
    </source>
</reference>
<reference evidence="3" key="3">
    <citation type="submission" date="2017-10" db="EMBL/GenBank/DDBJ databases">
        <authorList>
            <person name="Vrbovska V."/>
            <person name="Kovarovic V."/>
            <person name="Indrakova A."/>
        </authorList>
    </citation>
    <scope>NUCLEOTIDE SEQUENCE</scope>
    <source>
        <strain evidence="3">CCM 8730</strain>
    </source>
</reference>
<organism evidence="3 5">
    <name type="scientific">Staphylococcus edaphicus</name>
    <dbReference type="NCBI Taxonomy" id="1955013"/>
    <lineage>
        <taxon>Bacteria</taxon>
        <taxon>Bacillati</taxon>
        <taxon>Bacillota</taxon>
        <taxon>Bacilli</taxon>
        <taxon>Bacillales</taxon>
        <taxon>Staphylococcaceae</taxon>
        <taxon>Staphylococcus</taxon>
    </lineage>
</organism>
<dbReference type="Proteomes" id="UP000223828">
    <property type="component" value="Unassembled WGS sequence"/>
</dbReference>
<dbReference type="EMBL" id="MRZN01000025">
    <property type="protein sequence ID" value="PHK48729.1"/>
    <property type="molecule type" value="Genomic_DNA"/>
</dbReference>
<evidence type="ECO:0000256" key="2">
    <source>
        <dbReference type="SAM" id="MobiDB-lite"/>
    </source>
</evidence>
<dbReference type="Proteomes" id="UP001056588">
    <property type="component" value="Chromosome"/>
</dbReference>
<evidence type="ECO:0000313" key="6">
    <source>
        <dbReference type="Proteomes" id="UP001056588"/>
    </source>
</evidence>
<evidence type="ECO:0000256" key="1">
    <source>
        <dbReference type="SAM" id="Coils"/>
    </source>
</evidence>
<dbReference type="Pfam" id="PF16888">
    <property type="entry name" value="YwqH-like"/>
    <property type="match status" value="1"/>
</dbReference>
<dbReference type="AlphaFoldDB" id="A0A2C6WK31"/>
<dbReference type="InterPro" id="IPR031681">
    <property type="entry name" value="YwqH-like"/>
</dbReference>
<dbReference type="EMBL" id="CP093217">
    <property type="protein sequence ID" value="UQW81654.1"/>
    <property type="molecule type" value="Genomic_DNA"/>
</dbReference>
<keyword evidence="1" id="KW-0175">Coiled coil</keyword>
<protein>
    <submittedName>
        <fullName evidence="3">DUF5082 domain-containing protein</fullName>
    </submittedName>
</protein>
<dbReference type="RefSeq" id="WP_099091158.1">
    <property type="nucleotide sequence ID" value="NZ_CP093217.1"/>
</dbReference>